<organism evidence="6 7">
    <name type="scientific">Tothia fuscella</name>
    <dbReference type="NCBI Taxonomy" id="1048955"/>
    <lineage>
        <taxon>Eukaryota</taxon>
        <taxon>Fungi</taxon>
        <taxon>Dikarya</taxon>
        <taxon>Ascomycota</taxon>
        <taxon>Pezizomycotina</taxon>
        <taxon>Dothideomycetes</taxon>
        <taxon>Pleosporomycetidae</taxon>
        <taxon>Venturiales</taxon>
        <taxon>Cylindrosympodiaceae</taxon>
        <taxon>Tothia</taxon>
    </lineage>
</organism>
<sequence>MGSKNAPKVYTCNLPNAKNEDRYSQYVVRRDGSDITILGVYDGHGGSACAEYISKALPERIAAMLERNKNISVEECLKSSFIGVDDSILEDLHHTFRSYVTWPLPRSVRQKIIDRKLKESESAREIALRAKDGSTALVAIIEGEWIIVGNVGDCRAVLGRSTSPTGIEAVDLTIDQNGDKEGERERIFGEHPGEEANMLIVGGRLFGHMAVTRSFGDVFFKEPNKAYTEFVFGSPRITESGKLPYNETVSHFCSLMKTPPYLTAVPEVMRYKISTEDRFLVVASDGVWGVKGVTSEWAIGVVEKGLGIGVDGAEFMVEQVKKLGVGDDITVLVVNFGNDGVI</sequence>
<keyword evidence="1" id="KW-0479">Metal-binding</keyword>
<dbReference type="PROSITE" id="PS51746">
    <property type="entry name" value="PPM_2"/>
    <property type="match status" value="1"/>
</dbReference>
<reference evidence="6" key="1">
    <citation type="journal article" date="2020" name="Stud. Mycol.">
        <title>101 Dothideomycetes genomes: a test case for predicting lifestyles and emergence of pathogens.</title>
        <authorList>
            <person name="Haridas S."/>
            <person name="Albert R."/>
            <person name="Binder M."/>
            <person name="Bloem J."/>
            <person name="Labutti K."/>
            <person name="Salamov A."/>
            <person name="Andreopoulos B."/>
            <person name="Baker S."/>
            <person name="Barry K."/>
            <person name="Bills G."/>
            <person name="Bluhm B."/>
            <person name="Cannon C."/>
            <person name="Castanera R."/>
            <person name="Culley D."/>
            <person name="Daum C."/>
            <person name="Ezra D."/>
            <person name="Gonzalez J."/>
            <person name="Henrissat B."/>
            <person name="Kuo A."/>
            <person name="Liang C."/>
            <person name="Lipzen A."/>
            <person name="Lutzoni F."/>
            <person name="Magnuson J."/>
            <person name="Mondo S."/>
            <person name="Nolan M."/>
            <person name="Ohm R."/>
            <person name="Pangilinan J."/>
            <person name="Park H.-J."/>
            <person name="Ramirez L."/>
            <person name="Alfaro M."/>
            <person name="Sun H."/>
            <person name="Tritt A."/>
            <person name="Yoshinaga Y."/>
            <person name="Zwiers L.-H."/>
            <person name="Turgeon B."/>
            <person name="Goodwin S."/>
            <person name="Spatafora J."/>
            <person name="Crous P."/>
            <person name="Grigoriev I."/>
        </authorList>
    </citation>
    <scope>NUCLEOTIDE SEQUENCE</scope>
    <source>
        <strain evidence="6">CBS 130266</strain>
    </source>
</reference>
<evidence type="ECO:0000313" key="7">
    <source>
        <dbReference type="Proteomes" id="UP000800235"/>
    </source>
</evidence>
<dbReference type="SMART" id="SM00332">
    <property type="entry name" value="PP2Cc"/>
    <property type="match status" value="1"/>
</dbReference>
<gene>
    <name evidence="6" type="ORF">EJ08DRAFT_693894</name>
</gene>
<keyword evidence="2 4" id="KW-0378">Hydrolase</keyword>
<dbReference type="InterPro" id="IPR015655">
    <property type="entry name" value="PP2C"/>
</dbReference>
<dbReference type="PROSITE" id="PS01032">
    <property type="entry name" value="PPM_1"/>
    <property type="match status" value="1"/>
</dbReference>
<evidence type="ECO:0000313" key="6">
    <source>
        <dbReference type="EMBL" id="KAF2434360.1"/>
    </source>
</evidence>
<dbReference type="SUPFAM" id="SSF81606">
    <property type="entry name" value="PP2C-like"/>
    <property type="match status" value="1"/>
</dbReference>
<protein>
    <submittedName>
        <fullName evidence="6">Protein serine/threonine phosphatase 2C</fullName>
    </submittedName>
</protein>
<dbReference type="GO" id="GO:0004722">
    <property type="term" value="F:protein serine/threonine phosphatase activity"/>
    <property type="evidence" value="ECO:0007669"/>
    <property type="project" value="InterPro"/>
</dbReference>
<evidence type="ECO:0000256" key="4">
    <source>
        <dbReference type="RuleBase" id="RU003465"/>
    </source>
</evidence>
<evidence type="ECO:0000256" key="3">
    <source>
        <dbReference type="ARBA" id="ARBA00022912"/>
    </source>
</evidence>
<dbReference type="InterPro" id="IPR001932">
    <property type="entry name" value="PPM-type_phosphatase-like_dom"/>
</dbReference>
<dbReference type="EMBL" id="MU007017">
    <property type="protein sequence ID" value="KAF2434360.1"/>
    <property type="molecule type" value="Genomic_DNA"/>
</dbReference>
<comment type="caution">
    <text evidence="6">The sequence shown here is derived from an EMBL/GenBank/DDBJ whole genome shotgun (WGS) entry which is preliminary data.</text>
</comment>
<comment type="similarity">
    <text evidence="4">Belongs to the PP2C family.</text>
</comment>
<dbReference type="CDD" id="cd00143">
    <property type="entry name" value="PP2Cc"/>
    <property type="match status" value="1"/>
</dbReference>
<dbReference type="InterPro" id="IPR036457">
    <property type="entry name" value="PPM-type-like_dom_sf"/>
</dbReference>
<name>A0A9P4U205_9PEZI</name>
<dbReference type="AlphaFoldDB" id="A0A9P4U205"/>
<dbReference type="OrthoDB" id="420076at2759"/>
<evidence type="ECO:0000259" key="5">
    <source>
        <dbReference type="PROSITE" id="PS51746"/>
    </source>
</evidence>
<dbReference type="Gene3D" id="3.60.40.10">
    <property type="entry name" value="PPM-type phosphatase domain"/>
    <property type="match status" value="1"/>
</dbReference>
<feature type="domain" description="PPM-type phosphatase" evidence="5">
    <location>
        <begin position="1"/>
        <end position="336"/>
    </location>
</feature>
<keyword evidence="3 4" id="KW-0904">Protein phosphatase</keyword>
<proteinExistence type="inferred from homology"/>
<dbReference type="Pfam" id="PF00481">
    <property type="entry name" value="PP2C"/>
    <property type="match status" value="1"/>
</dbReference>
<evidence type="ECO:0000256" key="2">
    <source>
        <dbReference type="ARBA" id="ARBA00022801"/>
    </source>
</evidence>
<dbReference type="Proteomes" id="UP000800235">
    <property type="component" value="Unassembled WGS sequence"/>
</dbReference>
<evidence type="ECO:0000256" key="1">
    <source>
        <dbReference type="ARBA" id="ARBA00022723"/>
    </source>
</evidence>
<keyword evidence="7" id="KW-1185">Reference proteome</keyword>
<dbReference type="PANTHER" id="PTHR13832">
    <property type="entry name" value="PROTEIN PHOSPHATASE 2C"/>
    <property type="match status" value="1"/>
</dbReference>
<dbReference type="PANTHER" id="PTHR13832:SF792">
    <property type="entry name" value="GM14286P"/>
    <property type="match status" value="1"/>
</dbReference>
<dbReference type="GO" id="GO:0046872">
    <property type="term" value="F:metal ion binding"/>
    <property type="evidence" value="ECO:0007669"/>
    <property type="project" value="UniProtKB-KW"/>
</dbReference>
<accession>A0A9P4U205</accession>
<dbReference type="InterPro" id="IPR000222">
    <property type="entry name" value="PP2C_BS"/>
</dbReference>